<dbReference type="Proteomes" id="UP000028135">
    <property type="component" value="Unassembled WGS sequence"/>
</dbReference>
<evidence type="ECO:0000313" key="1">
    <source>
        <dbReference type="EMBL" id="KER36322.1"/>
    </source>
</evidence>
<dbReference type="EMBL" id="JANF02000056">
    <property type="protein sequence ID" value="KER36322.1"/>
    <property type="molecule type" value="Genomic_DNA"/>
</dbReference>
<protein>
    <submittedName>
        <fullName evidence="1">Uncharacterized protein</fullName>
    </submittedName>
</protein>
<gene>
    <name evidence="1" type="ORF">AL00_11270</name>
</gene>
<organism evidence="1 2">
    <name type="scientific">Sphingobium indicum F2</name>
    <dbReference type="NCBI Taxonomy" id="1450518"/>
    <lineage>
        <taxon>Bacteria</taxon>
        <taxon>Pseudomonadati</taxon>
        <taxon>Pseudomonadota</taxon>
        <taxon>Alphaproteobacteria</taxon>
        <taxon>Sphingomonadales</taxon>
        <taxon>Sphingomonadaceae</taxon>
        <taxon>Sphingobium</taxon>
    </lineage>
</organism>
<sequence length="284" mass="32648">MINLPPIIERIAALLAEDTDASVTYAALEARLALEKVCYDRLRQCHDYISHAQLKKWQPRQIVNTLLKEVDQHATQTRTLHISRNPARPGEKPEEQEYVEIGTEVGFDPRIIEKLWNALAKIALHVRLPEHKEDHIPPYGDKEQIRAKVEEVSRELERLSKTTMTFSGIGEEVSFVCECGEKNKRRASLLHQGQQVSCINPNCQHTYIVKIVGQDVGFEADVFSVICHECDTVVHIPRRGLMTLKYDQFGSCFCPNCNQKNFFQWRLLQVRPRMEGEEDAKIDS</sequence>
<reference evidence="1 2" key="1">
    <citation type="submission" date="2014-05" db="EMBL/GenBank/DDBJ databases">
        <title>Genome Announcement of Sphingobium lucknowense F2.</title>
        <authorList>
            <person name="Lal R."/>
            <person name="Negi V."/>
            <person name="Lata P."/>
            <person name="Sangwan N."/>
            <person name="Gupta S.K."/>
            <person name="Rao D.L.N."/>
            <person name="Das S."/>
        </authorList>
    </citation>
    <scope>NUCLEOTIDE SEQUENCE [LARGE SCALE GENOMIC DNA]</scope>
    <source>
        <strain evidence="1 2">F2</strain>
    </source>
</reference>
<name>A0A8E1C2K1_9SPHN</name>
<evidence type="ECO:0000313" key="2">
    <source>
        <dbReference type="Proteomes" id="UP000028135"/>
    </source>
</evidence>
<proteinExistence type="predicted"/>
<comment type="caution">
    <text evidence="1">The sequence shown here is derived from an EMBL/GenBank/DDBJ whole genome shotgun (WGS) entry which is preliminary data.</text>
</comment>
<accession>A0A8E1C2K1</accession>
<dbReference type="AlphaFoldDB" id="A0A8E1C2K1"/>